<dbReference type="PROSITE" id="PS51898">
    <property type="entry name" value="TYR_RECOMBINASE"/>
    <property type="match status" value="1"/>
</dbReference>
<evidence type="ECO:0000313" key="5">
    <source>
        <dbReference type="EMBL" id="RMQ30773.1"/>
    </source>
</evidence>
<dbReference type="InterPro" id="IPR002104">
    <property type="entry name" value="Integrase_catalytic"/>
</dbReference>
<reference evidence="5 6" key="1">
    <citation type="submission" date="2018-08" db="EMBL/GenBank/DDBJ databases">
        <title>Recombination of ecologically and evolutionarily significant loci maintains genetic cohesion in the Pseudomonas syringae species complex.</title>
        <authorList>
            <person name="Dillon M."/>
            <person name="Thakur S."/>
            <person name="Almeida R.N.D."/>
            <person name="Weir B.S."/>
            <person name="Guttman D.S."/>
        </authorList>
    </citation>
    <scope>NUCLEOTIDE SEQUENCE [LARGE SCALE GENOMIC DNA]</scope>
    <source>
        <strain evidence="5 6">ICMP 535</strain>
    </source>
</reference>
<evidence type="ECO:0000259" key="4">
    <source>
        <dbReference type="PROSITE" id="PS51898"/>
    </source>
</evidence>
<sequence>MNDRIGQLLMKVVTARERLIDLSNSVLTTGEYREQFMAQPEGKQPIVKVNGCGLIDEDERLQPLVSTYLSLNLRKKQIAFASVKSYASRLSLLLQDLKTNVEFEGCYRDDAFLSVTIGRLETYLANLAANGLAPKTIQTRDAAHLHFFSKFLCRSFDGQPALREDNPYEDGMLWTGKANTLGIVQPSSLSELEQLILHALSERERCLIQAVYDSGTRVSEVPRITLQGVRDALDFHKLRFVASSGDFPLQPDYCPLHIAGSKGRRDQIKPRITLVSRTVLERIDAYHRTPLYRKFAKKYESPESTPAFFNAHGTPHTTKSVEKLFERTSKRALKAGKVRRAISPHKLRHGGAYAILGSPDLGQSYLDRLVTLTKSYGHNSETTSEGYTLIPYDIFQKLSEPNAVLKTKAGEMHTLRERTTKRIRTGDVK</sequence>
<dbReference type="PANTHER" id="PTHR30349">
    <property type="entry name" value="PHAGE INTEGRASE-RELATED"/>
    <property type="match status" value="1"/>
</dbReference>
<name>A0A3M4KNS9_PSEA0</name>
<keyword evidence="2" id="KW-0229">DNA integration</keyword>
<keyword evidence="3" id="KW-0233">DNA recombination</keyword>
<evidence type="ECO:0000256" key="3">
    <source>
        <dbReference type="ARBA" id="ARBA00023172"/>
    </source>
</evidence>
<protein>
    <submittedName>
        <fullName evidence="5">Integrase</fullName>
    </submittedName>
</protein>
<dbReference type="AlphaFoldDB" id="A0A3M4KNS9"/>
<dbReference type="EMBL" id="RBRD01000292">
    <property type="protein sequence ID" value="RMQ30773.1"/>
    <property type="molecule type" value="Genomic_DNA"/>
</dbReference>
<dbReference type="Gene3D" id="1.10.443.10">
    <property type="entry name" value="Intergrase catalytic core"/>
    <property type="match status" value="1"/>
</dbReference>
<evidence type="ECO:0000313" key="6">
    <source>
        <dbReference type="Proteomes" id="UP000279553"/>
    </source>
</evidence>
<gene>
    <name evidence="5" type="ORF">ALQ05_01238</name>
</gene>
<dbReference type="GO" id="GO:0005737">
    <property type="term" value="C:cytoplasm"/>
    <property type="evidence" value="ECO:0007669"/>
    <property type="project" value="UniProtKB-SubCell"/>
</dbReference>
<evidence type="ECO:0000256" key="2">
    <source>
        <dbReference type="ARBA" id="ARBA00022908"/>
    </source>
</evidence>
<accession>A0A3M4KNS9</accession>
<dbReference type="InterPro" id="IPR011010">
    <property type="entry name" value="DNA_brk_join_enz"/>
</dbReference>
<comment type="caution">
    <text evidence="5">The sequence shown here is derived from an EMBL/GenBank/DDBJ whole genome shotgun (WGS) entry which is preliminary data.</text>
</comment>
<dbReference type="InterPro" id="IPR013762">
    <property type="entry name" value="Integrase-like_cat_sf"/>
</dbReference>
<dbReference type="PANTHER" id="PTHR30349:SF77">
    <property type="entry name" value="TYROSINE RECOMBINASE XERC"/>
    <property type="match status" value="1"/>
</dbReference>
<dbReference type="Pfam" id="PF00589">
    <property type="entry name" value="Phage_integrase"/>
    <property type="match status" value="1"/>
</dbReference>
<proteinExistence type="predicted"/>
<organism evidence="5 6">
    <name type="scientific">Pseudomonas amygdali pv. mori</name>
    <dbReference type="NCBI Taxonomy" id="34065"/>
    <lineage>
        <taxon>Bacteria</taxon>
        <taxon>Pseudomonadati</taxon>
        <taxon>Pseudomonadota</taxon>
        <taxon>Gammaproteobacteria</taxon>
        <taxon>Pseudomonadales</taxon>
        <taxon>Pseudomonadaceae</taxon>
        <taxon>Pseudomonas</taxon>
        <taxon>Pseudomonas amygdali</taxon>
    </lineage>
</organism>
<evidence type="ECO:0000256" key="1">
    <source>
        <dbReference type="ARBA" id="ARBA00004496"/>
    </source>
</evidence>
<dbReference type="GO" id="GO:0006310">
    <property type="term" value="P:DNA recombination"/>
    <property type="evidence" value="ECO:0007669"/>
    <property type="project" value="UniProtKB-KW"/>
</dbReference>
<comment type="subcellular location">
    <subcellularLocation>
        <location evidence="1">Cytoplasm</location>
    </subcellularLocation>
</comment>
<dbReference type="InterPro" id="IPR050090">
    <property type="entry name" value="Tyrosine_recombinase_XerCD"/>
</dbReference>
<dbReference type="SUPFAM" id="SSF56349">
    <property type="entry name" value="DNA breaking-rejoining enzymes"/>
    <property type="match status" value="1"/>
</dbReference>
<dbReference type="Proteomes" id="UP000279553">
    <property type="component" value="Unassembled WGS sequence"/>
</dbReference>
<dbReference type="GO" id="GO:0003677">
    <property type="term" value="F:DNA binding"/>
    <property type="evidence" value="ECO:0007669"/>
    <property type="project" value="InterPro"/>
</dbReference>
<dbReference type="GO" id="GO:0015074">
    <property type="term" value="P:DNA integration"/>
    <property type="evidence" value="ECO:0007669"/>
    <property type="project" value="UniProtKB-KW"/>
</dbReference>
<feature type="domain" description="Tyr recombinase" evidence="4">
    <location>
        <begin position="184"/>
        <end position="400"/>
    </location>
</feature>